<feature type="compositionally biased region" description="Polar residues" evidence="1">
    <location>
        <begin position="149"/>
        <end position="174"/>
    </location>
</feature>
<name>A0A397SYT8_9GLOM</name>
<comment type="caution">
    <text evidence="3">The sequence shown here is derived from an EMBL/GenBank/DDBJ whole genome shotgun (WGS) entry which is preliminary data.</text>
</comment>
<accession>A0A397SYT8</accession>
<reference evidence="3 4" key="1">
    <citation type="submission" date="2018-06" db="EMBL/GenBank/DDBJ databases">
        <title>Comparative genomics reveals the genomic features of Rhizophagus irregularis, R. cerebriforme, R. diaphanum and Gigaspora rosea, and their symbiotic lifestyle signature.</title>
        <authorList>
            <person name="Morin E."/>
            <person name="San Clemente H."/>
            <person name="Chen E.C.H."/>
            <person name="De La Providencia I."/>
            <person name="Hainaut M."/>
            <person name="Kuo A."/>
            <person name="Kohler A."/>
            <person name="Murat C."/>
            <person name="Tang N."/>
            <person name="Roy S."/>
            <person name="Loubradou J."/>
            <person name="Henrissat B."/>
            <person name="Grigoriev I.V."/>
            <person name="Corradi N."/>
            <person name="Roux C."/>
            <person name="Martin F.M."/>
        </authorList>
    </citation>
    <scope>NUCLEOTIDE SEQUENCE [LARGE SCALE GENOMIC DNA]</scope>
    <source>
        <strain evidence="3 4">DAOM 227022</strain>
    </source>
</reference>
<dbReference type="OrthoDB" id="2374202at2759"/>
<dbReference type="EMBL" id="QKYT01000204">
    <property type="protein sequence ID" value="RIA89796.1"/>
    <property type="molecule type" value="Genomic_DNA"/>
</dbReference>
<evidence type="ECO:0000256" key="1">
    <source>
        <dbReference type="SAM" id="MobiDB-lite"/>
    </source>
</evidence>
<gene>
    <name evidence="3" type="ORF">C1645_850443</name>
</gene>
<sequence length="351" mass="40053">MSSQIRNLACVFIDSNNSNQVIGLNSRPIIKVPFPPIIDPYNLVVKTKDGRIPARVPNAFIIYRKLFIETAKNDGYNLPMTVISSMASQSWEQESDVVKTEYKRLAKEAYEVRNEMLPKSQRKRKREKWNIISFEKPTRRNPALKSQKPAKTSTTEPIQLPSPISTPESQSINPSPVIPQSEPFNEISLEFDQIDFDFTQYMTPNVPSPEILSIEEDIINSIDLIEFGNNQLLPSPDLSNISSSEPNSQYEFNFEPFSDINESPIITEEELFDLLMPINEDHHMNSYEGLGISDSIEEFIPALPITDVTNSEEIFFSPEMLNMYTYNAINSTDATVTEPSYGLDFDYSYYL</sequence>
<dbReference type="Proteomes" id="UP000265703">
    <property type="component" value="Unassembled WGS sequence"/>
</dbReference>
<evidence type="ECO:0000259" key="2">
    <source>
        <dbReference type="Pfam" id="PF00505"/>
    </source>
</evidence>
<evidence type="ECO:0000313" key="4">
    <source>
        <dbReference type="Proteomes" id="UP000265703"/>
    </source>
</evidence>
<dbReference type="InterPro" id="IPR036910">
    <property type="entry name" value="HMG_box_dom_sf"/>
</dbReference>
<proteinExistence type="predicted"/>
<keyword evidence="4" id="KW-1185">Reference proteome</keyword>
<evidence type="ECO:0000313" key="3">
    <source>
        <dbReference type="EMBL" id="RIA89796.1"/>
    </source>
</evidence>
<feature type="domain" description="HMG box" evidence="2">
    <location>
        <begin position="53"/>
        <end position="112"/>
    </location>
</feature>
<protein>
    <recommendedName>
        <fullName evidence="2">HMG box domain-containing protein</fullName>
    </recommendedName>
</protein>
<dbReference type="SUPFAM" id="SSF47095">
    <property type="entry name" value="HMG-box"/>
    <property type="match status" value="1"/>
</dbReference>
<dbReference type="InterPro" id="IPR009071">
    <property type="entry name" value="HMG_box_dom"/>
</dbReference>
<dbReference type="Gene3D" id="1.10.30.10">
    <property type="entry name" value="High mobility group box domain"/>
    <property type="match status" value="1"/>
</dbReference>
<feature type="region of interest" description="Disordered" evidence="1">
    <location>
        <begin position="140"/>
        <end position="180"/>
    </location>
</feature>
<dbReference type="AlphaFoldDB" id="A0A397SYT8"/>
<organism evidence="3 4">
    <name type="scientific">Glomus cerebriforme</name>
    <dbReference type="NCBI Taxonomy" id="658196"/>
    <lineage>
        <taxon>Eukaryota</taxon>
        <taxon>Fungi</taxon>
        <taxon>Fungi incertae sedis</taxon>
        <taxon>Mucoromycota</taxon>
        <taxon>Glomeromycotina</taxon>
        <taxon>Glomeromycetes</taxon>
        <taxon>Glomerales</taxon>
        <taxon>Glomeraceae</taxon>
        <taxon>Glomus</taxon>
    </lineage>
</organism>
<dbReference type="Pfam" id="PF00505">
    <property type="entry name" value="HMG_box"/>
    <property type="match status" value="1"/>
</dbReference>